<feature type="compositionally biased region" description="Pro residues" evidence="1">
    <location>
        <begin position="56"/>
        <end position="65"/>
    </location>
</feature>
<organism evidence="2 3">
    <name type="scientific">Mycobacterium kansasii</name>
    <dbReference type="NCBI Taxonomy" id="1768"/>
    <lineage>
        <taxon>Bacteria</taxon>
        <taxon>Bacillati</taxon>
        <taxon>Actinomycetota</taxon>
        <taxon>Actinomycetes</taxon>
        <taxon>Mycobacteriales</taxon>
        <taxon>Mycobacteriaceae</taxon>
        <taxon>Mycobacterium</taxon>
    </lineage>
</organism>
<name>A0A1V3XWE9_MYCKA</name>
<gene>
    <name evidence="2" type="ORF">BZL29_0805</name>
</gene>
<proteinExistence type="predicted"/>
<reference evidence="2 3" key="1">
    <citation type="submission" date="2017-02" db="EMBL/GenBank/DDBJ databases">
        <title>Complete genome sequences of Mycobacterium kansasii strains isolated from rhesus macaques.</title>
        <authorList>
            <person name="Panda A."/>
            <person name="Nagaraj S."/>
            <person name="Zhao X."/>
            <person name="Tettelin H."/>
            <person name="Detolla L.J."/>
        </authorList>
    </citation>
    <scope>NUCLEOTIDE SEQUENCE [LARGE SCALE GENOMIC DNA]</scope>
    <source>
        <strain evidence="2 3">11-3469</strain>
    </source>
</reference>
<dbReference type="AlphaFoldDB" id="A0A1V3XWE9"/>
<protein>
    <submittedName>
        <fullName evidence="2">Uncharacterized protein</fullName>
    </submittedName>
</protein>
<dbReference type="EMBL" id="MVBN01000001">
    <property type="protein sequence ID" value="OOK83549.1"/>
    <property type="molecule type" value="Genomic_DNA"/>
</dbReference>
<feature type="compositionally biased region" description="Basic residues" evidence="1">
    <location>
        <begin position="30"/>
        <end position="46"/>
    </location>
</feature>
<evidence type="ECO:0000313" key="2">
    <source>
        <dbReference type="EMBL" id="OOK83549.1"/>
    </source>
</evidence>
<comment type="caution">
    <text evidence="2">The sequence shown here is derived from an EMBL/GenBank/DDBJ whole genome shotgun (WGS) entry which is preliminary data.</text>
</comment>
<accession>A0A1V3XWE9</accession>
<evidence type="ECO:0000256" key="1">
    <source>
        <dbReference type="SAM" id="MobiDB-lite"/>
    </source>
</evidence>
<feature type="region of interest" description="Disordered" evidence="1">
    <location>
        <begin position="30"/>
        <end position="65"/>
    </location>
</feature>
<sequence length="65" mass="7155">MSDAAIAELAPKIGVRNACDAVGVAQASYYRRHRQSRHRSGRRRSRTPTGCSRVHCPPPSGRNPQ</sequence>
<evidence type="ECO:0000313" key="3">
    <source>
        <dbReference type="Proteomes" id="UP000188532"/>
    </source>
</evidence>
<dbReference type="Proteomes" id="UP000188532">
    <property type="component" value="Unassembled WGS sequence"/>
</dbReference>